<dbReference type="Pfam" id="PF05168">
    <property type="entry name" value="HEPN"/>
    <property type="match status" value="1"/>
</dbReference>
<evidence type="ECO:0000313" key="3">
    <source>
        <dbReference type="Proteomes" id="UP000229335"/>
    </source>
</evidence>
<protein>
    <recommendedName>
        <fullName evidence="1">HEPN domain-containing protein</fullName>
    </recommendedName>
</protein>
<accession>A0A2M6WLY0</accession>
<evidence type="ECO:0000259" key="1">
    <source>
        <dbReference type="PROSITE" id="PS50910"/>
    </source>
</evidence>
<name>A0A2M6WLY0_9BACT</name>
<organism evidence="2 3">
    <name type="scientific">Candidatus Falkowbacteria bacterium CG10_big_fil_rev_8_21_14_0_10_43_11</name>
    <dbReference type="NCBI Taxonomy" id="1974568"/>
    <lineage>
        <taxon>Bacteria</taxon>
        <taxon>Candidatus Falkowiibacteriota</taxon>
    </lineage>
</organism>
<dbReference type="PROSITE" id="PS50910">
    <property type="entry name" value="HEPN"/>
    <property type="match status" value="1"/>
</dbReference>
<dbReference type="SUPFAM" id="SSF81593">
    <property type="entry name" value="Nucleotidyltransferase substrate binding subunit/domain"/>
    <property type="match status" value="1"/>
</dbReference>
<gene>
    <name evidence="2" type="ORF">COU00_02425</name>
</gene>
<evidence type="ECO:0000313" key="2">
    <source>
        <dbReference type="EMBL" id="PIT93803.1"/>
    </source>
</evidence>
<dbReference type="InterPro" id="IPR007842">
    <property type="entry name" value="HEPN_dom"/>
</dbReference>
<dbReference type="AlphaFoldDB" id="A0A2M6WLY0"/>
<dbReference type="EMBL" id="PFAS01000040">
    <property type="protein sequence ID" value="PIT93803.1"/>
    <property type="molecule type" value="Genomic_DNA"/>
</dbReference>
<sequence>MKEKTKKWLPYIQADLQTAEASLSSRKAKSRWTNLLILWHCQQAIEKSFKAIIIEQGKELFKIHDLRTLREQAKITIEDGQLKLIADLNQYYLQSRYPDILLKGLPEPSAAVAKKLFQQTKTLTLWLTEYLKKM</sequence>
<dbReference type="Proteomes" id="UP000229335">
    <property type="component" value="Unassembled WGS sequence"/>
</dbReference>
<feature type="domain" description="HEPN" evidence="1">
    <location>
        <begin position="15"/>
        <end position="123"/>
    </location>
</feature>
<comment type="caution">
    <text evidence="2">The sequence shown here is derived from an EMBL/GenBank/DDBJ whole genome shotgun (WGS) entry which is preliminary data.</text>
</comment>
<proteinExistence type="predicted"/>
<dbReference type="SMART" id="SM00748">
    <property type="entry name" value="HEPN"/>
    <property type="match status" value="1"/>
</dbReference>
<dbReference type="Gene3D" id="1.20.120.330">
    <property type="entry name" value="Nucleotidyltransferases domain 2"/>
    <property type="match status" value="1"/>
</dbReference>
<reference evidence="3" key="1">
    <citation type="submission" date="2017-09" db="EMBL/GenBank/DDBJ databases">
        <title>Depth-based differentiation of microbial function through sediment-hosted aquifers and enrichment of novel symbionts in the deep terrestrial subsurface.</title>
        <authorList>
            <person name="Probst A.J."/>
            <person name="Ladd B."/>
            <person name="Jarett J.K."/>
            <person name="Geller-Mcgrath D.E."/>
            <person name="Sieber C.M.K."/>
            <person name="Emerson J.B."/>
            <person name="Anantharaman K."/>
            <person name="Thomas B.C."/>
            <person name="Malmstrom R."/>
            <person name="Stieglmeier M."/>
            <person name="Klingl A."/>
            <person name="Woyke T."/>
            <person name="Ryan C.M."/>
            <person name="Banfield J.F."/>
        </authorList>
    </citation>
    <scope>NUCLEOTIDE SEQUENCE [LARGE SCALE GENOMIC DNA]</scope>
</reference>